<protein>
    <submittedName>
        <fullName evidence="4">ATPase</fullName>
    </submittedName>
</protein>
<evidence type="ECO:0000313" key="5">
    <source>
        <dbReference type="Proteomes" id="UP000009326"/>
    </source>
</evidence>
<dbReference type="InterPro" id="IPR011579">
    <property type="entry name" value="ATPase_dom"/>
</dbReference>
<dbReference type="STRING" id="1423751.FC38_GL000344"/>
<dbReference type="InterPro" id="IPR036390">
    <property type="entry name" value="WH_DNA-bd_sf"/>
</dbReference>
<evidence type="ECO:0000259" key="2">
    <source>
        <dbReference type="Pfam" id="PF01637"/>
    </source>
</evidence>
<feature type="domain" description="ATPase" evidence="2">
    <location>
        <begin position="5"/>
        <end position="210"/>
    </location>
</feature>
<reference evidence="4 5" key="1">
    <citation type="submission" date="2012-06" db="EMBL/GenBank/DDBJ databases">
        <title>Draft genome sequence of Lactobacillus gigeriorum CRBIP 24.85T, isolated from chicken crop.</title>
        <authorList>
            <person name="Cousin S."/>
            <person name="Ma L."/>
            <person name="Creno S."/>
            <person name="Clermont D."/>
            <person name="Loux V."/>
            <person name="Bizet C."/>
            <person name="Bouchier C."/>
        </authorList>
    </citation>
    <scope>NUCLEOTIDE SEQUENCE [LARGE SCALE GENOMIC DNA]</scope>
    <source>
        <strain evidence="5">CRBIP 24.85T</strain>
    </source>
</reference>
<keyword evidence="1" id="KW-0378">Hydrolase</keyword>
<name>I7LF34_9LACO</name>
<feature type="domain" description="DUF234" evidence="3">
    <location>
        <begin position="319"/>
        <end position="412"/>
    </location>
</feature>
<dbReference type="PANTHER" id="PTHR34704">
    <property type="entry name" value="ATPASE"/>
    <property type="match status" value="1"/>
</dbReference>
<dbReference type="InterPro" id="IPR036388">
    <property type="entry name" value="WH-like_DNA-bd_sf"/>
</dbReference>
<proteinExistence type="predicted"/>
<comment type="caution">
    <text evidence="4">The sequence shown here is derived from an EMBL/GenBank/DDBJ whole genome shotgun (WGS) entry which is preliminary data.</text>
</comment>
<sequence>MVNSFVAREKELKNLNVMYQSNRFEMAVIYGRRRIGKTSLIKKFIEDKPAIYLQGIEATSETNLRFLSEVIFSYENPNRINKNRVFANFREAFEEIQDIADRQSEKLILVLDEYPYLAQSNRSISSILQYVIDHLFIEHANIMLILCGSSVSFMEHQVLGYQSPLYGRRTGQLKLLPFNIFDVSKMLPKVAKEDLLVYYGITGGVPQYLEFVDEKKTVQQNIESLFLNQNAVLQNEPNILLQQELRNPATYFSILEAIAHGKNKNSEIMQAIGFNGTNSISQYLKNLLELDIIERKKPIFENNRRKFIYAIKDSLFKFWFKFIAGKQDLIALERTQGLLEEIMHELPRFLGSTFEKASADWIWAQTELPLEPRTIKSWWGTNPILKRQEEVDLVAPNFDNSEIIIAECKWRNPDKLSHQIVDTLINRAALIGEFNSIYYYVFVKKSNEDFDEYATNRGVKVVEYQNFFK</sequence>
<dbReference type="RefSeq" id="WP_008472202.1">
    <property type="nucleotide sequence ID" value="NZ_AYZO01000012.1"/>
</dbReference>
<dbReference type="GO" id="GO:0016787">
    <property type="term" value="F:hydrolase activity"/>
    <property type="evidence" value="ECO:0007669"/>
    <property type="project" value="UniProtKB-KW"/>
</dbReference>
<accession>I7LF34</accession>
<dbReference type="SUPFAM" id="SSF52540">
    <property type="entry name" value="P-loop containing nucleoside triphosphate hydrolases"/>
    <property type="match status" value="1"/>
</dbReference>
<dbReference type="SUPFAM" id="SSF46785">
    <property type="entry name" value="Winged helix' DNA-binding domain"/>
    <property type="match status" value="1"/>
</dbReference>
<dbReference type="Pfam" id="PF01637">
    <property type="entry name" value="ATPase_2"/>
    <property type="match status" value="1"/>
</dbReference>
<dbReference type="GO" id="GO:0005524">
    <property type="term" value="F:ATP binding"/>
    <property type="evidence" value="ECO:0007669"/>
    <property type="project" value="InterPro"/>
</dbReference>
<gene>
    <name evidence="4" type="ORF">BN52_06445</name>
</gene>
<dbReference type="Proteomes" id="UP000009326">
    <property type="component" value="Unassembled WGS sequence"/>
</dbReference>
<dbReference type="Gene3D" id="3.40.50.300">
    <property type="entry name" value="P-loop containing nucleotide triphosphate hydrolases"/>
    <property type="match status" value="1"/>
</dbReference>
<dbReference type="OrthoDB" id="9813134at2"/>
<dbReference type="Gene3D" id="1.10.10.10">
    <property type="entry name" value="Winged helix-like DNA-binding domain superfamily/Winged helix DNA-binding domain"/>
    <property type="match status" value="1"/>
</dbReference>
<organism evidence="4 5">
    <name type="scientific">Lactobacillus gigeriorum DSM 23908 = CRBIP 24.85</name>
    <dbReference type="NCBI Taxonomy" id="1423751"/>
    <lineage>
        <taxon>Bacteria</taxon>
        <taxon>Bacillati</taxon>
        <taxon>Bacillota</taxon>
        <taxon>Bacilli</taxon>
        <taxon>Lactobacillales</taxon>
        <taxon>Lactobacillaceae</taxon>
        <taxon>Lactobacillus</taxon>
    </lineage>
</organism>
<dbReference type="InterPro" id="IPR004256">
    <property type="entry name" value="DUF234"/>
</dbReference>
<dbReference type="AlphaFoldDB" id="I7LF34"/>
<dbReference type="PANTHER" id="PTHR34704:SF1">
    <property type="entry name" value="ATPASE"/>
    <property type="match status" value="1"/>
</dbReference>
<dbReference type="Pfam" id="PF03008">
    <property type="entry name" value="DUF234"/>
    <property type="match status" value="1"/>
</dbReference>
<dbReference type="SUPFAM" id="SSF52980">
    <property type="entry name" value="Restriction endonuclease-like"/>
    <property type="match status" value="1"/>
</dbReference>
<dbReference type="EMBL" id="CAKC01000009">
    <property type="protein sequence ID" value="CCI86308.1"/>
    <property type="molecule type" value="Genomic_DNA"/>
</dbReference>
<evidence type="ECO:0000259" key="3">
    <source>
        <dbReference type="Pfam" id="PF03008"/>
    </source>
</evidence>
<dbReference type="InterPro" id="IPR011335">
    <property type="entry name" value="Restrct_endonuc-II-like"/>
</dbReference>
<evidence type="ECO:0000256" key="1">
    <source>
        <dbReference type="ARBA" id="ARBA00022801"/>
    </source>
</evidence>
<evidence type="ECO:0000313" key="4">
    <source>
        <dbReference type="EMBL" id="CCI86308.1"/>
    </source>
</evidence>
<dbReference type="InterPro" id="IPR027417">
    <property type="entry name" value="P-loop_NTPase"/>
</dbReference>